<feature type="repeat" description="PPR" evidence="3">
    <location>
        <begin position="722"/>
        <end position="756"/>
    </location>
</feature>
<dbReference type="GO" id="GO:0005739">
    <property type="term" value="C:mitochondrion"/>
    <property type="evidence" value="ECO:0007669"/>
    <property type="project" value="UniProtKB-ARBA"/>
</dbReference>
<dbReference type="Pfam" id="PF13041">
    <property type="entry name" value="PPR_2"/>
    <property type="match status" value="6"/>
</dbReference>
<dbReference type="PROSITE" id="PS51375">
    <property type="entry name" value="PPR"/>
    <property type="match status" value="7"/>
</dbReference>
<evidence type="ECO:0000256" key="3">
    <source>
        <dbReference type="PROSITE-ProRule" id="PRU00708"/>
    </source>
</evidence>
<dbReference type="FunFam" id="1.25.40.10:FF:000205">
    <property type="entry name" value="Pentatricopeptide repeat-containing protein, mitochondrial"/>
    <property type="match status" value="1"/>
</dbReference>
<dbReference type="InterPro" id="IPR046848">
    <property type="entry name" value="E_motif"/>
</dbReference>
<feature type="repeat" description="PPR" evidence="3">
    <location>
        <begin position="823"/>
        <end position="857"/>
    </location>
</feature>
<feature type="repeat" description="PPR" evidence="3">
    <location>
        <begin position="552"/>
        <end position="586"/>
    </location>
</feature>
<dbReference type="InterPro" id="IPR011990">
    <property type="entry name" value="TPR-like_helical_dom_sf"/>
</dbReference>
<dbReference type="Gene3D" id="3.40.50.720">
    <property type="entry name" value="NAD(P)-binding Rossmann-like Domain"/>
    <property type="match status" value="1"/>
</dbReference>
<feature type="repeat" description="PPR" evidence="3">
    <location>
        <begin position="420"/>
        <end position="454"/>
    </location>
</feature>
<dbReference type="PROSITE" id="PS00061">
    <property type="entry name" value="ADH_SHORT"/>
    <property type="match status" value="1"/>
</dbReference>
<feature type="repeat" description="PPR" evidence="3">
    <location>
        <begin position="1061"/>
        <end position="1095"/>
    </location>
</feature>
<dbReference type="FunFam" id="1.25.40.10:FF:000688">
    <property type="entry name" value="Pentatricopeptide repeat-containing protein"/>
    <property type="match status" value="1"/>
</dbReference>
<dbReference type="OrthoDB" id="185373at2759"/>
<keyword evidence="1" id="KW-0677">Repeat</keyword>
<keyword evidence="5" id="KW-1185">Reference proteome</keyword>
<dbReference type="InterPro" id="IPR002347">
    <property type="entry name" value="SDR_fam"/>
</dbReference>
<dbReference type="Pfam" id="PF01535">
    <property type="entry name" value="PPR"/>
    <property type="match status" value="5"/>
</dbReference>
<organism evidence="4 5">
    <name type="scientific">Senna tora</name>
    <dbReference type="NCBI Taxonomy" id="362788"/>
    <lineage>
        <taxon>Eukaryota</taxon>
        <taxon>Viridiplantae</taxon>
        <taxon>Streptophyta</taxon>
        <taxon>Embryophyta</taxon>
        <taxon>Tracheophyta</taxon>
        <taxon>Spermatophyta</taxon>
        <taxon>Magnoliopsida</taxon>
        <taxon>eudicotyledons</taxon>
        <taxon>Gunneridae</taxon>
        <taxon>Pentapetalae</taxon>
        <taxon>rosids</taxon>
        <taxon>fabids</taxon>
        <taxon>Fabales</taxon>
        <taxon>Fabaceae</taxon>
        <taxon>Caesalpinioideae</taxon>
        <taxon>Cassia clade</taxon>
        <taxon>Senna</taxon>
    </lineage>
</organism>
<dbReference type="EMBL" id="JAAIUW010000004">
    <property type="protein sequence ID" value="KAF7836502.1"/>
    <property type="molecule type" value="Genomic_DNA"/>
</dbReference>
<dbReference type="NCBIfam" id="TIGR00756">
    <property type="entry name" value="PPR"/>
    <property type="match status" value="7"/>
</dbReference>
<accession>A0A834X2R3</accession>
<evidence type="ECO:0000256" key="1">
    <source>
        <dbReference type="ARBA" id="ARBA00022737"/>
    </source>
</evidence>
<gene>
    <name evidence="4" type="ORF">G2W53_011361</name>
</gene>
<dbReference type="Pfam" id="PF00106">
    <property type="entry name" value="adh_short"/>
    <property type="match status" value="1"/>
</dbReference>
<dbReference type="SUPFAM" id="SSF51735">
    <property type="entry name" value="NAD(P)-binding Rossmann-fold domains"/>
    <property type="match status" value="1"/>
</dbReference>
<dbReference type="InterPro" id="IPR002885">
    <property type="entry name" value="PPR_rpt"/>
</dbReference>
<dbReference type="InterPro" id="IPR020904">
    <property type="entry name" value="Sc_DH/Rdtase_CS"/>
</dbReference>
<dbReference type="Gene3D" id="1.25.40.10">
    <property type="entry name" value="Tetratricopeptide repeat domain"/>
    <property type="match status" value="7"/>
</dbReference>
<name>A0A834X2R3_9FABA</name>
<feature type="repeat" description="PPR" evidence="3">
    <location>
        <begin position="924"/>
        <end position="958"/>
    </location>
</feature>
<proteinExistence type="inferred from homology"/>
<dbReference type="GO" id="GO:0003723">
    <property type="term" value="F:RNA binding"/>
    <property type="evidence" value="ECO:0007669"/>
    <property type="project" value="InterPro"/>
</dbReference>
<comment type="similarity">
    <text evidence="2">Belongs to the PPR family. PCMP-E subfamily.</text>
</comment>
<feature type="repeat" description="PPR" evidence="3">
    <location>
        <begin position="656"/>
        <end position="690"/>
    </location>
</feature>
<dbReference type="AlphaFoldDB" id="A0A834X2R3"/>
<comment type="caution">
    <text evidence="4">The sequence shown here is derived from an EMBL/GenBank/DDBJ whole genome shotgun (WGS) entry which is preliminary data.</text>
</comment>
<dbReference type="GO" id="GO:0009451">
    <property type="term" value="P:RNA modification"/>
    <property type="evidence" value="ECO:0007669"/>
    <property type="project" value="InterPro"/>
</dbReference>
<dbReference type="PANTHER" id="PTHR47926:SF343">
    <property type="entry name" value="PENTACOTRIPEPTIDE-REPEAT REGION OF PRORP DOMAIN-CONTAINING PROTEIN"/>
    <property type="match status" value="1"/>
</dbReference>
<protein>
    <submittedName>
        <fullName evidence="4">Pentatricopeptide repeat-containing protein</fullName>
    </submittedName>
</protein>
<evidence type="ECO:0000313" key="5">
    <source>
        <dbReference type="Proteomes" id="UP000634136"/>
    </source>
</evidence>
<dbReference type="FunFam" id="1.25.40.10:FF:000442">
    <property type="entry name" value="Pentatricopeptide repeat-containing protein At3g49710"/>
    <property type="match status" value="1"/>
</dbReference>
<sequence length="1154" mass="129618">MDLMNSLLNLVVPPTSLMMVAFAWPGICFLKACEWLTTTLLHHHQDMEDRVQIAYEYGKRRANLVLVARREQRLVGIAENARLLGANHVITIAADVVKEDDCTRFVQQTIQHFGRVDHLVNTVSLGHTFYFDEVADTSVFPLLLDINFWGNVYPTFVALPYLRQTKGRIIINASVENWLPLPRMSLYAAAKAALVNFYETLRFELNDEVGVTIATHGWIGSEMISGKFMVEEGAEMQWKEEREVHVSGESVEEFARLIVSGACRGDAYVKFPSWYDIFLLFRVFTPNILNWAFKLLISPQGVPRTSSLLGTGRPVAEMPPPPGKALVGSGPVTFSGQSSPQMQLNFFWVFMETSVPHLANLLQNCISKKALLAGKVLHARIFRLSLFSDTLLCNHLIELYSKCDGVSHAYQVFCKIPQRNIYSWNAILGAYCRDSNLRDAYKLFVQMPERNTVSWNTIISTMVRTGFEQQALYTFDSMMLEGLKPSHITFASIFSACAALSDAEFGRRSHGLVVKVGLDKNLYAVNALLCMYSKCELISDAIRVFKDIPDPNEVTFTTMMGGLARTNQVREASEVCRLMLRKGIHIDSVSLSTILGVCSKGGFEEIGLYGKEIHTLSIKLGFEKDLHLNNSLLDMYAKTGDMDSAENVFANMLQLSVVSWNIMISGYGNKCKSDKALEYLQRMQSYGFEPDDVTYINMLAACVKSGDVSTGRYIFDSMSCPSLTSWNAMLSGYIQNADHKEAVELFRKMQFQWLHPDRTTLAIILSSCAEMGLLEAGKEVHACSQKSGLHNDAYVASGLINVYSKCGEIELAKHIFNKLPELDVVCWNSMIVGFSINSLDDEAFTFYKQMREFAFIPSEFSYASILNSCAKLSSLLQGQQIHAQITKDGLVDDIFVGSSLIEMYCKCGGVDGARCFFDMMPFKNTVTWNAMIHGYAHNGCGNEAVSLYKEMIQSGEKPDDITFVAVLTACSHSALVDEGVEIFNSMQQKYGTAPMLDHYTCIIDCLGRAGRFDEAEVILDSMPYKDDPVVWEVVLSSCRIHANLNLARRAAEELFRLDPQNSASYVLLANMYSSMGRWDDARHVRDMMSDKQVRKDPGYSWSECKEGMENSDLALIMVNSPDHSWMDLSEMPAYCFFIKLEFDHILLGVWTTQI</sequence>
<dbReference type="FunFam" id="1.25.40.10:FF:000090">
    <property type="entry name" value="Pentatricopeptide repeat-containing protein, chloroplastic"/>
    <property type="match status" value="1"/>
</dbReference>
<dbReference type="Proteomes" id="UP000634136">
    <property type="component" value="Unassembled WGS sequence"/>
</dbReference>
<dbReference type="Pfam" id="PF20431">
    <property type="entry name" value="E_motif"/>
    <property type="match status" value="1"/>
</dbReference>
<dbReference type="InterPro" id="IPR036291">
    <property type="entry name" value="NAD(P)-bd_dom_sf"/>
</dbReference>
<dbReference type="InterPro" id="IPR046960">
    <property type="entry name" value="PPR_At4g14850-like_plant"/>
</dbReference>
<dbReference type="SUPFAM" id="SSF48452">
    <property type="entry name" value="TPR-like"/>
    <property type="match status" value="1"/>
</dbReference>
<evidence type="ECO:0000256" key="2">
    <source>
        <dbReference type="ARBA" id="ARBA00061659"/>
    </source>
</evidence>
<evidence type="ECO:0000313" key="4">
    <source>
        <dbReference type="EMBL" id="KAF7836502.1"/>
    </source>
</evidence>
<dbReference type="PRINTS" id="PR00081">
    <property type="entry name" value="GDHRDH"/>
</dbReference>
<reference evidence="4" key="1">
    <citation type="submission" date="2020-09" db="EMBL/GenBank/DDBJ databases">
        <title>Genome-Enabled Discovery of Anthraquinone Biosynthesis in Senna tora.</title>
        <authorList>
            <person name="Kang S.-H."/>
            <person name="Pandey R.P."/>
            <person name="Lee C.-M."/>
            <person name="Sim J.-S."/>
            <person name="Jeong J.-T."/>
            <person name="Choi B.-S."/>
            <person name="Jung M."/>
            <person name="Ginzburg D."/>
            <person name="Zhao K."/>
            <person name="Won S.Y."/>
            <person name="Oh T.-J."/>
            <person name="Yu Y."/>
            <person name="Kim N.-H."/>
            <person name="Lee O.R."/>
            <person name="Lee T.-H."/>
            <person name="Bashyal P."/>
            <person name="Kim T.-S."/>
            <person name="Lee W.-H."/>
            <person name="Kawkins C."/>
            <person name="Kim C.-K."/>
            <person name="Kim J.S."/>
            <person name="Ahn B.O."/>
            <person name="Rhee S.Y."/>
            <person name="Sohng J.K."/>
        </authorList>
    </citation>
    <scope>NUCLEOTIDE SEQUENCE</scope>
    <source>
        <tissue evidence="4">Leaf</tissue>
    </source>
</reference>
<dbReference type="PANTHER" id="PTHR47926">
    <property type="entry name" value="PENTATRICOPEPTIDE REPEAT-CONTAINING PROTEIN"/>
    <property type="match status" value="1"/>
</dbReference>